<dbReference type="Proteomes" id="UP001292368">
    <property type="component" value="Unassembled WGS sequence"/>
</dbReference>
<accession>A0AAW9IJU9</accession>
<dbReference type="SUPFAM" id="SSF51445">
    <property type="entry name" value="(Trans)glycosidases"/>
    <property type="match status" value="1"/>
</dbReference>
<sequence>MQNKNPNSRFGIDINEYTQSVDFQTLAKTIDFLYVRASGSGGGSFRVDKKFLEFAKAARNYGIP</sequence>
<reference evidence="1" key="1">
    <citation type="submission" date="2019-11" db="EMBL/GenBank/DDBJ databases">
        <title>Characterization of Clostridium perfringens isolates from swine manure treated agricultural soils.</title>
        <authorList>
            <person name="Wushke S.T."/>
        </authorList>
    </citation>
    <scope>NUCLEOTIDE SEQUENCE</scope>
    <source>
        <strain evidence="1">V2</strain>
    </source>
</reference>
<organism evidence="1 2">
    <name type="scientific">Clostridium perfringens</name>
    <dbReference type="NCBI Taxonomy" id="1502"/>
    <lineage>
        <taxon>Bacteria</taxon>
        <taxon>Bacillati</taxon>
        <taxon>Bacillota</taxon>
        <taxon>Clostridia</taxon>
        <taxon>Eubacteriales</taxon>
        <taxon>Clostridiaceae</taxon>
        <taxon>Clostridium</taxon>
    </lineage>
</organism>
<evidence type="ECO:0000313" key="2">
    <source>
        <dbReference type="Proteomes" id="UP001292368"/>
    </source>
</evidence>
<dbReference type="EMBL" id="WNVM01000174">
    <property type="protein sequence ID" value="MDZ5010233.1"/>
    <property type="molecule type" value="Genomic_DNA"/>
</dbReference>
<dbReference type="InterPro" id="IPR017853">
    <property type="entry name" value="GH"/>
</dbReference>
<evidence type="ECO:0000313" key="1">
    <source>
        <dbReference type="EMBL" id="MDZ5010233.1"/>
    </source>
</evidence>
<dbReference type="Gene3D" id="3.20.20.80">
    <property type="entry name" value="Glycosidases"/>
    <property type="match status" value="1"/>
</dbReference>
<protein>
    <submittedName>
        <fullName evidence="1">Muramidase</fullName>
    </submittedName>
</protein>
<gene>
    <name evidence="1" type="ORF">GNF77_15230</name>
</gene>
<proteinExistence type="predicted"/>
<feature type="non-terminal residue" evidence="1">
    <location>
        <position position="64"/>
    </location>
</feature>
<dbReference type="AlphaFoldDB" id="A0AAW9IJU9"/>
<name>A0AAW9IJU9_CLOPF</name>
<comment type="caution">
    <text evidence="1">The sequence shown here is derived from an EMBL/GenBank/DDBJ whole genome shotgun (WGS) entry which is preliminary data.</text>
</comment>